<accession>A0A1B7IP61</accession>
<proteinExistence type="predicted"/>
<gene>
    <name evidence="1" type="ORF">M975_2144</name>
</gene>
<dbReference type="RefSeq" id="WP_064559221.1">
    <property type="nucleotide sequence ID" value="NZ_LXER01000018.1"/>
</dbReference>
<name>A0A1B7IP61_9ENTR</name>
<sequence>MYPQAYNHPFGNLNVYDPGVRQWIAQNHPHMVHMLPQYPQQQQFQPQQYAAPPPPAAPDFGLSLAEQQFLYQNANLIPAFYQTADGKALNKMLVEGLQKMLGGSSGATIAAAQSGQTAG</sequence>
<reference evidence="1 2" key="1">
    <citation type="submission" date="2016-04" db="EMBL/GenBank/DDBJ databases">
        <title>ATOL: Assembling a taxonomically balanced genome-scale reconstruction of the evolutionary history of the Enterobacteriaceae.</title>
        <authorList>
            <person name="Plunkett G.III."/>
            <person name="Neeno-Eckwall E.C."/>
            <person name="Glasner J.D."/>
            <person name="Perna N.T."/>
        </authorList>
    </citation>
    <scope>NUCLEOTIDE SEQUENCE [LARGE SCALE GENOMIC DNA]</scope>
    <source>
        <strain evidence="1 2">ATCC 51605</strain>
    </source>
</reference>
<evidence type="ECO:0000313" key="1">
    <source>
        <dbReference type="EMBL" id="OAT31510.1"/>
    </source>
</evidence>
<protein>
    <submittedName>
        <fullName evidence="1">Uncharacterized protein</fullName>
    </submittedName>
</protein>
<comment type="caution">
    <text evidence="1">The sequence shown here is derived from an EMBL/GenBank/DDBJ whole genome shotgun (WGS) entry which is preliminary data.</text>
</comment>
<organism evidence="1 2">
    <name type="scientific">Buttiauxella brennerae ATCC 51605</name>
    <dbReference type="NCBI Taxonomy" id="1354251"/>
    <lineage>
        <taxon>Bacteria</taxon>
        <taxon>Pseudomonadati</taxon>
        <taxon>Pseudomonadota</taxon>
        <taxon>Gammaproteobacteria</taxon>
        <taxon>Enterobacterales</taxon>
        <taxon>Enterobacteriaceae</taxon>
        <taxon>Buttiauxella</taxon>
    </lineage>
</organism>
<evidence type="ECO:0000313" key="2">
    <source>
        <dbReference type="Proteomes" id="UP000078410"/>
    </source>
</evidence>
<dbReference type="AlphaFoldDB" id="A0A1B7IP61"/>
<dbReference type="PATRIC" id="fig|1354251.4.peg.2221"/>
<keyword evidence="2" id="KW-1185">Reference proteome</keyword>
<dbReference type="Proteomes" id="UP000078410">
    <property type="component" value="Unassembled WGS sequence"/>
</dbReference>
<dbReference type="EMBL" id="LXER01000018">
    <property type="protein sequence ID" value="OAT31510.1"/>
    <property type="molecule type" value="Genomic_DNA"/>
</dbReference>